<protein>
    <submittedName>
        <fullName evidence="6">Sporulation membrane protein YtaF</fullName>
    </submittedName>
</protein>
<dbReference type="STRING" id="59843.A3958_02250"/>
<evidence type="ECO:0000313" key="7">
    <source>
        <dbReference type="Proteomes" id="UP000076796"/>
    </source>
</evidence>
<dbReference type="PANTHER" id="PTHR35529">
    <property type="entry name" value="MANGANESE EFFLUX PUMP MNTP-RELATED"/>
    <property type="match status" value="1"/>
</dbReference>
<evidence type="ECO:0000313" key="6">
    <source>
        <dbReference type="EMBL" id="KZS44293.1"/>
    </source>
</evidence>
<keyword evidence="1" id="KW-1003">Cell membrane</keyword>
<dbReference type="PANTHER" id="PTHR35529:SF2">
    <property type="entry name" value="SPORULATION PROTEIN YTAF-RELATED"/>
    <property type="match status" value="1"/>
</dbReference>
<evidence type="ECO:0000256" key="2">
    <source>
        <dbReference type="ARBA" id="ARBA00022692"/>
    </source>
</evidence>
<dbReference type="OrthoDB" id="1679205at2"/>
<keyword evidence="2 5" id="KW-0812">Transmembrane</keyword>
<reference evidence="6" key="1">
    <citation type="journal article" date="2016" name="Genome Announc.">
        <title>Draft genomes of two strains of Paenibacillus glucanolyticus with capability to degrade lignocellulose.</title>
        <authorList>
            <person name="Mathews S.L."/>
            <person name="Pawlak J."/>
            <person name="Grunden A.M."/>
        </authorList>
    </citation>
    <scope>NUCLEOTIDE SEQUENCE [LARGE SCALE GENOMIC DNA]</scope>
    <source>
        <strain evidence="6">SLM1</strain>
    </source>
</reference>
<name>A0A163FCJ1_9BACL</name>
<gene>
    <name evidence="6" type="ORF">AWU65_29995</name>
</gene>
<dbReference type="GeneID" id="97554113"/>
<organism evidence="6 7">
    <name type="scientific">Paenibacillus glucanolyticus</name>
    <dbReference type="NCBI Taxonomy" id="59843"/>
    <lineage>
        <taxon>Bacteria</taxon>
        <taxon>Bacillati</taxon>
        <taxon>Bacillota</taxon>
        <taxon>Bacilli</taxon>
        <taxon>Bacillales</taxon>
        <taxon>Paenibacillaceae</taxon>
        <taxon>Paenibacillus</taxon>
    </lineage>
</organism>
<sequence length="247" mass="25906">MLNHIFSSALLAMALSLDGFGAGVTYGLRKTRIPLLSVLIISLCSGLVLGVSMQAGALLQRFLSPSVASVIGAAILILLGLWSLYQQVRRRSESEAQPVSASGISESLTEAQAALNQRKSIHGGAGTAEPEELQKAVFSLEIPKIGVVIQILRSPTKADLDDSGSISPWEAMWLGIALSLDAFGAGLGAAMLGFSPLGTAAVVALFSGIFLVMGMRIGLRFASKGGMRFISYLPAFLLIVMGIMKLL</sequence>
<dbReference type="Pfam" id="PF02659">
    <property type="entry name" value="Mntp"/>
    <property type="match status" value="2"/>
</dbReference>
<feature type="transmembrane region" description="Helical" evidence="5">
    <location>
        <begin position="62"/>
        <end position="85"/>
    </location>
</feature>
<feature type="transmembrane region" description="Helical" evidence="5">
    <location>
        <begin position="35"/>
        <end position="56"/>
    </location>
</feature>
<keyword evidence="7" id="KW-1185">Reference proteome</keyword>
<keyword evidence="4 5" id="KW-0472">Membrane</keyword>
<dbReference type="InterPro" id="IPR003810">
    <property type="entry name" value="Mntp/YtaF"/>
</dbReference>
<evidence type="ECO:0000256" key="5">
    <source>
        <dbReference type="SAM" id="Phobius"/>
    </source>
</evidence>
<dbReference type="EMBL" id="LWMH01000002">
    <property type="protein sequence ID" value="KZS44293.1"/>
    <property type="molecule type" value="Genomic_DNA"/>
</dbReference>
<evidence type="ECO:0000256" key="4">
    <source>
        <dbReference type="ARBA" id="ARBA00023136"/>
    </source>
</evidence>
<evidence type="ECO:0000256" key="3">
    <source>
        <dbReference type="ARBA" id="ARBA00022989"/>
    </source>
</evidence>
<proteinExistence type="predicted"/>
<dbReference type="Proteomes" id="UP000076796">
    <property type="component" value="Unassembled WGS sequence"/>
</dbReference>
<feature type="transmembrane region" description="Helical" evidence="5">
    <location>
        <begin position="171"/>
        <end position="191"/>
    </location>
</feature>
<keyword evidence="3 5" id="KW-1133">Transmembrane helix</keyword>
<feature type="transmembrane region" description="Helical" evidence="5">
    <location>
        <begin position="229"/>
        <end position="246"/>
    </location>
</feature>
<dbReference type="AlphaFoldDB" id="A0A163FCJ1"/>
<comment type="caution">
    <text evidence="6">The sequence shown here is derived from an EMBL/GenBank/DDBJ whole genome shotgun (WGS) entry which is preliminary data.</text>
</comment>
<accession>A0A163FCJ1</accession>
<feature type="transmembrane region" description="Helical" evidence="5">
    <location>
        <begin position="197"/>
        <end position="217"/>
    </location>
</feature>
<dbReference type="RefSeq" id="WP_063480356.1">
    <property type="nucleotide sequence ID" value="NZ_CP147845.1"/>
</dbReference>
<feature type="transmembrane region" description="Helical" evidence="5">
    <location>
        <begin position="6"/>
        <end position="28"/>
    </location>
</feature>
<evidence type="ECO:0000256" key="1">
    <source>
        <dbReference type="ARBA" id="ARBA00022475"/>
    </source>
</evidence>